<dbReference type="PROSITE" id="PS50297">
    <property type="entry name" value="ANK_REP_REGION"/>
    <property type="match status" value="4"/>
</dbReference>
<feature type="repeat" description="ANK" evidence="3">
    <location>
        <begin position="107"/>
        <end position="139"/>
    </location>
</feature>
<dbReference type="AlphaFoldDB" id="A0A6J8DR05"/>
<name>A0A6J8DR05_MYTCO</name>
<dbReference type="Pfam" id="PF13637">
    <property type="entry name" value="Ank_4"/>
    <property type="match status" value="2"/>
</dbReference>
<feature type="repeat" description="ANK" evidence="3">
    <location>
        <begin position="8"/>
        <end position="40"/>
    </location>
</feature>
<gene>
    <name evidence="4" type="ORF">MCOR_43278</name>
</gene>
<dbReference type="Proteomes" id="UP000507470">
    <property type="component" value="Unassembled WGS sequence"/>
</dbReference>
<accession>A0A6J8DR05</accession>
<evidence type="ECO:0000256" key="3">
    <source>
        <dbReference type="PROSITE-ProRule" id="PRU00023"/>
    </source>
</evidence>
<dbReference type="SUPFAM" id="SSF48403">
    <property type="entry name" value="Ankyrin repeat"/>
    <property type="match status" value="1"/>
</dbReference>
<organism evidence="4 5">
    <name type="scientific">Mytilus coruscus</name>
    <name type="common">Sea mussel</name>
    <dbReference type="NCBI Taxonomy" id="42192"/>
    <lineage>
        <taxon>Eukaryota</taxon>
        <taxon>Metazoa</taxon>
        <taxon>Spiralia</taxon>
        <taxon>Lophotrochozoa</taxon>
        <taxon>Mollusca</taxon>
        <taxon>Bivalvia</taxon>
        <taxon>Autobranchia</taxon>
        <taxon>Pteriomorphia</taxon>
        <taxon>Mytilida</taxon>
        <taxon>Mytiloidea</taxon>
        <taxon>Mytilidae</taxon>
        <taxon>Mytilinae</taxon>
        <taxon>Mytilus</taxon>
    </lineage>
</organism>
<keyword evidence="2 3" id="KW-0040">ANK repeat</keyword>
<evidence type="ECO:0000256" key="1">
    <source>
        <dbReference type="ARBA" id="ARBA00022737"/>
    </source>
</evidence>
<dbReference type="SMART" id="SM00248">
    <property type="entry name" value="ANK"/>
    <property type="match status" value="5"/>
</dbReference>
<protein>
    <submittedName>
        <fullName evidence="4">Uncharacterized protein</fullName>
    </submittedName>
</protein>
<evidence type="ECO:0000313" key="5">
    <source>
        <dbReference type="Proteomes" id="UP000507470"/>
    </source>
</evidence>
<dbReference type="Gene3D" id="1.25.40.20">
    <property type="entry name" value="Ankyrin repeat-containing domain"/>
    <property type="match status" value="3"/>
</dbReference>
<dbReference type="Pfam" id="PF12796">
    <property type="entry name" value="Ank_2"/>
    <property type="match status" value="1"/>
</dbReference>
<feature type="repeat" description="ANK" evidence="3">
    <location>
        <begin position="74"/>
        <end position="106"/>
    </location>
</feature>
<proteinExistence type="predicted"/>
<evidence type="ECO:0000256" key="2">
    <source>
        <dbReference type="ARBA" id="ARBA00023043"/>
    </source>
</evidence>
<dbReference type="InterPro" id="IPR002110">
    <property type="entry name" value="Ankyrin_rpt"/>
</dbReference>
<dbReference type="EMBL" id="CACVKT020007681">
    <property type="protein sequence ID" value="CAC5410072.1"/>
    <property type="molecule type" value="Genomic_DNA"/>
</dbReference>
<dbReference type="PROSITE" id="PS50088">
    <property type="entry name" value="ANK_REPEAT"/>
    <property type="match status" value="4"/>
</dbReference>
<keyword evidence="1" id="KW-0677">Repeat</keyword>
<sequence length="215" mass="23611">MDSKCERRGDTALYVACAGGHTDSVKLLLESKADVSKGTSSGISPLHAACRRGYKDTVKLLMKYKADISQCNSNKESPLYVACEGGHTSTAKLLLQNKADVALCNYKGESPLFVACKEGHKDTVKLLLQSFAEVSQCEYYGGNSPLHVVCDSSSSFPGIAKRRYKKKDPDCLEIVQLLIASKADVKMCNKKGNTPLDIARELNFYEIVHFLQKHL</sequence>
<keyword evidence="5" id="KW-1185">Reference proteome</keyword>
<evidence type="ECO:0000313" key="4">
    <source>
        <dbReference type="EMBL" id="CAC5410072.1"/>
    </source>
</evidence>
<dbReference type="InterPro" id="IPR036770">
    <property type="entry name" value="Ankyrin_rpt-contain_sf"/>
</dbReference>
<reference evidence="4 5" key="1">
    <citation type="submission" date="2020-06" db="EMBL/GenBank/DDBJ databases">
        <authorList>
            <person name="Li R."/>
            <person name="Bekaert M."/>
        </authorList>
    </citation>
    <scope>NUCLEOTIDE SEQUENCE [LARGE SCALE GENOMIC DNA]</scope>
    <source>
        <strain evidence="5">wild</strain>
    </source>
</reference>
<feature type="repeat" description="ANK" evidence="3">
    <location>
        <begin position="41"/>
        <end position="73"/>
    </location>
</feature>
<dbReference type="OrthoDB" id="6108179at2759"/>
<dbReference type="PANTHER" id="PTHR24171">
    <property type="entry name" value="ANKYRIN REPEAT DOMAIN-CONTAINING PROTEIN 39-RELATED"/>
    <property type="match status" value="1"/>
</dbReference>